<accession>A0A432MEX0</accession>
<protein>
    <recommendedName>
        <fullName evidence="6 12">Methenyltetrahydromethanopterin cyclohydrolase</fullName>
        <ecNumber evidence="5 12">3.5.4.27</ecNumber>
    </recommendedName>
    <alternativeName>
        <fullName evidence="10 12">Methenyl-H4MPT cyclohydrolase</fullName>
    </alternativeName>
</protein>
<keyword evidence="14" id="KW-1185">Reference proteome</keyword>
<evidence type="ECO:0000256" key="3">
    <source>
        <dbReference type="ARBA" id="ARBA00005087"/>
    </source>
</evidence>
<evidence type="ECO:0000256" key="9">
    <source>
        <dbReference type="ARBA" id="ARBA00022801"/>
    </source>
</evidence>
<dbReference type="Gene3D" id="3.10.340.11">
    <property type="entry name" value="Methenyltetrahydromethanopterin Cyclohydrolase, Chain A, domain 1"/>
    <property type="match status" value="1"/>
</dbReference>
<keyword evidence="9 12" id="KW-0378">Hydrolase</keyword>
<evidence type="ECO:0000256" key="7">
    <source>
        <dbReference type="ARBA" id="ARBA00022490"/>
    </source>
</evidence>
<dbReference type="UniPathway" id="UPA00562">
    <property type="reaction ID" value="UER00703"/>
</dbReference>
<evidence type="ECO:0000256" key="4">
    <source>
        <dbReference type="ARBA" id="ARBA00006902"/>
    </source>
</evidence>
<comment type="subcellular location">
    <subcellularLocation>
        <location evidence="2 12">Cytoplasm</location>
    </subcellularLocation>
</comment>
<reference evidence="13 14" key="1">
    <citation type="submission" date="2018-12" db="EMBL/GenBank/DDBJ databases">
        <authorList>
            <person name="Toschakov S.V."/>
        </authorList>
    </citation>
    <scope>NUCLEOTIDE SEQUENCE [LARGE SCALE GENOMIC DNA]</scope>
    <source>
        <strain evidence="13 14">GM2012</strain>
    </source>
</reference>
<comment type="caution">
    <text evidence="13">The sequence shown here is derived from an EMBL/GenBank/DDBJ whole genome shotgun (WGS) entry which is preliminary data.</text>
</comment>
<evidence type="ECO:0000256" key="12">
    <source>
        <dbReference type="HAMAP-Rule" id="MF_00486"/>
    </source>
</evidence>
<dbReference type="EC" id="3.5.4.27" evidence="5 12"/>
<comment type="similarity">
    <text evidence="4 12">Belongs to the MCH family.</text>
</comment>
<dbReference type="HAMAP" id="MF_00486">
    <property type="entry name" value="McH"/>
    <property type="match status" value="1"/>
</dbReference>
<keyword evidence="8 12" id="KW-0554">One-carbon metabolism</keyword>
<comment type="pathway">
    <text evidence="3 12">One-carbon metabolism; formaldehyde degradation; formate from formaldehyde (H(4)MPT route): step 3/5.</text>
</comment>
<dbReference type="RefSeq" id="WP_126727333.1">
    <property type="nucleotide sequence ID" value="NZ_RYZH01000050.1"/>
</dbReference>
<comment type="catalytic activity">
    <reaction evidence="11 12">
        <text>5,10-methenyl-5,6,7,8-tetrahydromethanopterin + H2O = N(5)-formyl-5,6,7,8-tetrahydromethanopterin + H(+)</text>
        <dbReference type="Rhea" id="RHEA:19053"/>
        <dbReference type="ChEBI" id="CHEBI:15377"/>
        <dbReference type="ChEBI" id="CHEBI:15378"/>
        <dbReference type="ChEBI" id="CHEBI:58018"/>
        <dbReference type="ChEBI" id="CHEBI:58337"/>
        <dbReference type="EC" id="3.5.4.27"/>
    </reaction>
</comment>
<dbReference type="Gene3D" id="3.30.1030.10">
    <property type="entry name" value="Methenyltetrahydromethanopterin Cyclohydrolase, Chain A, domain 2"/>
    <property type="match status" value="1"/>
</dbReference>
<proteinExistence type="inferred from homology"/>
<evidence type="ECO:0000256" key="5">
    <source>
        <dbReference type="ARBA" id="ARBA00012765"/>
    </source>
</evidence>
<dbReference type="Proteomes" id="UP000280296">
    <property type="component" value="Unassembled WGS sequence"/>
</dbReference>
<evidence type="ECO:0000256" key="6">
    <source>
        <dbReference type="ARBA" id="ARBA00020597"/>
    </source>
</evidence>
<evidence type="ECO:0000313" key="13">
    <source>
        <dbReference type="EMBL" id="RUL84316.1"/>
    </source>
</evidence>
<keyword evidence="7 12" id="KW-0963">Cytoplasm</keyword>
<dbReference type="SUPFAM" id="SSF56199">
    <property type="entry name" value="Methenyltetrahydromethanopterin cyclohydrolase"/>
    <property type="match status" value="1"/>
</dbReference>
<evidence type="ECO:0000256" key="8">
    <source>
        <dbReference type="ARBA" id="ARBA00022563"/>
    </source>
</evidence>
<dbReference type="AlphaFoldDB" id="A0A432MEX0"/>
<evidence type="ECO:0000256" key="11">
    <source>
        <dbReference type="ARBA" id="ARBA00048684"/>
    </source>
</evidence>
<dbReference type="InterPro" id="IPR003209">
    <property type="entry name" value="METHMP_CycHdrlase"/>
</dbReference>
<dbReference type="GO" id="GO:0046294">
    <property type="term" value="P:formaldehyde catabolic process"/>
    <property type="evidence" value="ECO:0007669"/>
    <property type="project" value="UniProtKB-UniRule"/>
</dbReference>
<comment type="function">
    <text evidence="1 12">Catalyzes the hydrolysis of methenyl-H(4)MPT(+) to 5-formyl-H(4)MPT.</text>
</comment>
<gene>
    <name evidence="12" type="primary">mch</name>
    <name evidence="13" type="ORF">TsocGM_20515</name>
</gene>
<dbReference type="GO" id="GO:0018759">
    <property type="term" value="F:methenyltetrahydromethanopterin cyclohydrolase activity"/>
    <property type="evidence" value="ECO:0007669"/>
    <property type="project" value="UniProtKB-UniRule"/>
</dbReference>
<evidence type="ECO:0000256" key="2">
    <source>
        <dbReference type="ARBA" id="ARBA00004496"/>
    </source>
</evidence>
<dbReference type="OrthoDB" id="241529at2"/>
<sequence>MTLNDRAARRVEALLSRAEERRVRVIEVPGGGRVVDCGVEAAGGLLAGLDLARICMADLAEIALVPGIVGDRSSPVVQVATDHPVSSCLASQYAGWQLARGDFFAMGSGPMRAAWGGEAVFDAIGCREEAGAVVGVLEGRAIPTPEVMALVAESCRVTPTAVTLLIAPTASLAGGVQVVARSVETGLHKLHELGFDLSRIVSAFGTAPLPPVAGDDLAAIGRTNDAILYGGRVVFDVTGDDDSLLEIGPKVPSSSSRDHGEPFAAVFSRYNHDFYAVDPHLFSPAEVVFRNLQTGRCFAFGRVEPEVLARSFGTEAG</sequence>
<evidence type="ECO:0000256" key="1">
    <source>
        <dbReference type="ARBA" id="ARBA00004058"/>
    </source>
</evidence>
<organism evidence="13 14">
    <name type="scientific">Tautonia sociabilis</name>
    <dbReference type="NCBI Taxonomy" id="2080755"/>
    <lineage>
        <taxon>Bacteria</taxon>
        <taxon>Pseudomonadati</taxon>
        <taxon>Planctomycetota</taxon>
        <taxon>Planctomycetia</taxon>
        <taxon>Isosphaerales</taxon>
        <taxon>Isosphaeraceae</taxon>
        <taxon>Tautonia</taxon>
    </lineage>
</organism>
<name>A0A432MEX0_9BACT</name>
<reference evidence="13 14" key="2">
    <citation type="submission" date="2019-01" db="EMBL/GenBank/DDBJ databases">
        <title>Tautonia sociabilis, a novel thermotolerant planctomycete of Isosphaeraceae family, isolated from a 4000 m deep subterranean habitat.</title>
        <authorList>
            <person name="Kovaleva O.L."/>
            <person name="Elcheninov A.G."/>
            <person name="Van Heerden E."/>
            <person name="Toshchakov S.V."/>
            <person name="Novikov A."/>
            <person name="Bonch-Osmolovskaya E.A."/>
            <person name="Kublanov I.V."/>
        </authorList>
    </citation>
    <scope>NUCLEOTIDE SEQUENCE [LARGE SCALE GENOMIC DNA]</scope>
    <source>
        <strain evidence="13 14">GM2012</strain>
    </source>
</reference>
<evidence type="ECO:0000256" key="10">
    <source>
        <dbReference type="ARBA" id="ARBA00030468"/>
    </source>
</evidence>
<dbReference type="GO" id="GO:0006730">
    <property type="term" value="P:one-carbon metabolic process"/>
    <property type="evidence" value="ECO:0007669"/>
    <property type="project" value="UniProtKB-UniRule"/>
</dbReference>
<dbReference type="EMBL" id="RYZH01000050">
    <property type="protein sequence ID" value="RUL84316.1"/>
    <property type="molecule type" value="Genomic_DNA"/>
</dbReference>
<dbReference type="GO" id="GO:0005737">
    <property type="term" value="C:cytoplasm"/>
    <property type="evidence" value="ECO:0007669"/>
    <property type="project" value="UniProtKB-SubCell"/>
</dbReference>
<dbReference type="NCBIfam" id="TIGR03120">
    <property type="entry name" value="one_C_mch"/>
    <property type="match status" value="1"/>
</dbReference>
<dbReference type="Pfam" id="PF02289">
    <property type="entry name" value="MCH"/>
    <property type="match status" value="1"/>
</dbReference>
<evidence type="ECO:0000313" key="14">
    <source>
        <dbReference type="Proteomes" id="UP000280296"/>
    </source>
</evidence>